<comment type="similarity">
    <text evidence="3">Belongs to the MON1/SAND family.</text>
</comment>
<keyword evidence="3" id="KW-0472">Membrane</keyword>
<dbReference type="Pfam" id="PF19036">
    <property type="entry name" value="Fuz_longin_1"/>
    <property type="match status" value="1"/>
</dbReference>
<evidence type="ECO:0000313" key="8">
    <source>
        <dbReference type="Proteomes" id="UP000053989"/>
    </source>
</evidence>
<dbReference type="GO" id="GO:0016192">
    <property type="term" value="P:vesicle-mediated transport"/>
    <property type="evidence" value="ECO:0007669"/>
    <property type="project" value="InterPro"/>
</dbReference>
<accession>A0A0C2Z4F1</accession>
<organism evidence="7 8">
    <name type="scientific">Scleroderma citrinum Foug A</name>
    <dbReference type="NCBI Taxonomy" id="1036808"/>
    <lineage>
        <taxon>Eukaryota</taxon>
        <taxon>Fungi</taxon>
        <taxon>Dikarya</taxon>
        <taxon>Basidiomycota</taxon>
        <taxon>Agaricomycotina</taxon>
        <taxon>Agaricomycetes</taxon>
        <taxon>Agaricomycetidae</taxon>
        <taxon>Boletales</taxon>
        <taxon>Sclerodermatineae</taxon>
        <taxon>Sclerodermataceae</taxon>
        <taxon>Scleroderma</taxon>
    </lineage>
</organism>
<comment type="subcellular location">
    <subcellularLocation>
        <location evidence="3">Endosome</location>
        <location evidence="3">Multivesicular body membrane</location>
        <topology evidence="3">Peripheral membrane protein</topology>
    </subcellularLocation>
    <subcellularLocation>
        <location evidence="1 3">Prevacuolar compartment membrane</location>
        <topology evidence="1 3">Peripheral membrane protein</topology>
    </subcellularLocation>
    <subcellularLocation>
        <location evidence="3">Vacuole membrane</location>
        <topology evidence="3">Peripheral membrane protein</topology>
    </subcellularLocation>
</comment>
<gene>
    <name evidence="7" type="ORF">SCLCIDRAFT_131796</name>
</gene>
<dbReference type="HOGENOM" id="CLU_014574_2_0_1"/>
<dbReference type="GO" id="GO:0032585">
    <property type="term" value="C:multivesicular body membrane"/>
    <property type="evidence" value="ECO:0007669"/>
    <property type="project" value="UniProtKB-SubCell"/>
</dbReference>
<reference evidence="8" key="2">
    <citation type="submission" date="2015-01" db="EMBL/GenBank/DDBJ databases">
        <title>Evolutionary Origins and Diversification of the Mycorrhizal Mutualists.</title>
        <authorList>
            <consortium name="DOE Joint Genome Institute"/>
            <consortium name="Mycorrhizal Genomics Consortium"/>
            <person name="Kohler A."/>
            <person name="Kuo A."/>
            <person name="Nagy L.G."/>
            <person name="Floudas D."/>
            <person name="Copeland A."/>
            <person name="Barry K.W."/>
            <person name="Cichocki N."/>
            <person name="Veneault-Fourrey C."/>
            <person name="LaButti K."/>
            <person name="Lindquist E.A."/>
            <person name="Lipzen A."/>
            <person name="Lundell T."/>
            <person name="Morin E."/>
            <person name="Murat C."/>
            <person name="Riley R."/>
            <person name="Ohm R."/>
            <person name="Sun H."/>
            <person name="Tunlid A."/>
            <person name="Henrissat B."/>
            <person name="Grigoriev I.V."/>
            <person name="Hibbett D.S."/>
            <person name="Martin F."/>
        </authorList>
    </citation>
    <scope>NUCLEOTIDE SEQUENCE [LARGE SCALE GENOMIC DNA]</scope>
    <source>
        <strain evidence="8">Foug A</strain>
    </source>
</reference>
<evidence type="ECO:0000256" key="3">
    <source>
        <dbReference type="RuleBase" id="RU367048"/>
    </source>
</evidence>
<dbReference type="AlphaFoldDB" id="A0A0C2Z4F1"/>
<evidence type="ECO:0000259" key="4">
    <source>
        <dbReference type="Pfam" id="PF19036"/>
    </source>
</evidence>
<sequence>MSCDHSLRPRDYFVLTDAGKPVFTREDGDSDSDTLSSTTGLVQALVSVFIDDNDKLRSINAGELRITFLLRSPLYYVCASTWGEPESVIRTHLEYLHLQILSIVTGAQLRRIFERRTNFDLRRLLNGAEPFLFSLLGRLESDLAMSMSSLHCLQLDPSLRTRVADALRKHLTSLQDTLYIILVARGQVVTLVRPRKHSIHPADIHILVNTAHAPSIYNSPASASWIPVCLPKYDPAGFVNAYISFFREDDRPPKSQPPAVPDTSICLLCISGGGEFETVRSWCDSVAQKLKSQGTLNAITDAMDSGKGQYSVSQLGIPGLRHFVYKSRPHVQITFPIFEDPYDTADEKRRIVLMYQNLYDAIHAKSGQSGPLKMQCVRTDKETVMGWITQPFELYIALSPRLPKTAVINAANAVTRWVKKEEKNLFLRDAPMF</sequence>
<dbReference type="Pfam" id="PF19037">
    <property type="entry name" value="Fuz_longin_2"/>
    <property type="match status" value="1"/>
</dbReference>
<dbReference type="PANTHER" id="PTHR13027">
    <property type="entry name" value="SAND PROTEIN-RELATED"/>
    <property type="match status" value="1"/>
</dbReference>
<dbReference type="GO" id="GO:0006623">
    <property type="term" value="P:protein targeting to vacuole"/>
    <property type="evidence" value="ECO:0007669"/>
    <property type="project" value="UniProtKB-UniRule"/>
</dbReference>
<keyword evidence="3" id="KW-0813">Transport</keyword>
<dbReference type="Proteomes" id="UP000053989">
    <property type="component" value="Unassembled WGS sequence"/>
</dbReference>
<dbReference type="OrthoDB" id="272411at2759"/>
<evidence type="ECO:0000259" key="5">
    <source>
        <dbReference type="Pfam" id="PF19037"/>
    </source>
</evidence>
<keyword evidence="3" id="KW-0967">Endosome</keyword>
<dbReference type="GO" id="GO:0035658">
    <property type="term" value="C:Mon1-Ccz1 complex"/>
    <property type="evidence" value="ECO:0007669"/>
    <property type="project" value="TreeGrafter"/>
</dbReference>
<evidence type="ECO:0000256" key="1">
    <source>
        <dbReference type="ARBA" id="ARBA00004380"/>
    </source>
</evidence>
<dbReference type="Pfam" id="PF19038">
    <property type="entry name" value="Fuz_longin_3"/>
    <property type="match status" value="1"/>
</dbReference>
<reference evidence="7 8" key="1">
    <citation type="submission" date="2014-04" db="EMBL/GenBank/DDBJ databases">
        <authorList>
            <consortium name="DOE Joint Genome Institute"/>
            <person name="Kuo A."/>
            <person name="Kohler A."/>
            <person name="Nagy L.G."/>
            <person name="Floudas D."/>
            <person name="Copeland A."/>
            <person name="Barry K.W."/>
            <person name="Cichocki N."/>
            <person name="Veneault-Fourrey C."/>
            <person name="LaButti K."/>
            <person name="Lindquist E.A."/>
            <person name="Lipzen A."/>
            <person name="Lundell T."/>
            <person name="Morin E."/>
            <person name="Murat C."/>
            <person name="Sun H."/>
            <person name="Tunlid A."/>
            <person name="Henrissat B."/>
            <person name="Grigoriev I.V."/>
            <person name="Hibbett D.S."/>
            <person name="Martin F."/>
            <person name="Nordberg H.P."/>
            <person name="Cantor M.N."/>
            <person name="Hua S.X."/>
        </authorList>
    </citation>
    <scope>NUCLEOTIDE SEQUENCE [LARGE SCALE GENOMIC DNA]</scope>
    <source>
        <strain evidence="7 8">Foug A</strain>
    </source>
</reference>
<dbReference type="GO" id="GO:0006914">
    <property type="term" value="P:autophagy"/>
    <property type="evidence" value="ECO:0007669"/>
    <property type="project" value="UniProtKB-UniRule"/>
</dbReference>
<dbReference type="PANTHER" id="PTHR13027:SF7">
    <property type="entry name" value="VACUOLAR FUSION PROTEIN MON1 HOMOLOG"/>
    <property type="match status" value="1"/>
</dbReference>
<evidence type="ECO:0000313" key="7">
    <source>
        <dbReference type="EMBL" id="KIM56808.1"/>
    </source>
</evidence>
<comment type="function">
    <text evidence="3">Required for multiple vacuole delivery pathways including the cytoplasm to vacuole transport (Cvt), autophagy, pexophagy and endocytosis.</text>
</comment>
<dbReference type="InterPro" id="IPR043972">
    <property type="entry name" value="FUZ/MON1/HPS1_longin_1"/>
</dbReference>
<keyword evidence="3" id="KW-0653">Protein transport</keyword>
<keyword evidence="3" id="KW-0926">Vacuole</keyword>
<evidence type="ECO:0000256" key="2">
    <source>
        <dbReference type="ARBA" id="ARBA00018132"/>
    </source>
</evidence>
<keyword evidence="8" id="KW-1185">Reference proteome</keyword>
<feature type="domain" description="FUZ/MON1/HPS1 first Longin" evidence="4">
    <location>
        <begin position="12"/>
        <end position="134"/>
    </location>
</feature>
<dbReference type="InterPro" id="IPR004353">
    <property type="entry name" value="Mon1"/>
</dbReference>
<name>A0A0C2Z4F1_9AGAM</name>
<dbReference type="FunCoup" id="A0A0C2Z4F1">
    <property type="interactions" value="240"/>
</dbReference>
<dbReference type="InterPro" id="IPR043971">
    <property type="entry name" value="FUZ/MON1/HPS1_longin_2"/>
</dbReference>
<evidence type="ECO:0000259" key="6">
    <source>
        <dbReference type="Pfam" id="PF19038"/>
    </source>
</evidence>
<dbReference type="GO" id="GO:0000329">
    <property type="term" value="C:fungal-type vacuole membrane"/>
    <property type="evidence" value="ECO:0007669"/>
    <property type="project" value="TreeGrafter"/>
</dbReference>
<dbReference type="InterPro" id="IPR043970">
    <property type="entry name" value="FUZ/MON1/HPS1_longin_3"/>
</dbReference>
<dbReference type="STRING" id="1036808.A0A0C2Z4F1"/>
<protein>
    <recommendedName>
        <fullName evidence="2 3">Vacuolar fusion protein MON1</fullName>
    </recommendedName>
</protein>
<keyword evidence="3" id="KW-0072">Autophagy</keyword>
<dbReference type="InParanoid" id="A0A0C2Z4F1"/>
<dbReference type="EMBL" id="KN822110">
    <property type="protein sequence ID" value="KIM56808.1"/>
    <property type="molecule type" value="Genomic_DNA"/>
</dbReference>
<feature type="domain" description="FUZ/MON1/HPS1 third Longin" evidence="6">
    <location>
        <begin position="319"/>
        <end position="422"/>
    </location>
</feature>
<dbReference type="PRINTS" id="PR01546">
    <property type="entry name" value="YEAST73DUF"/>
</dbReference>
<proteinExistence type="inferred from homology"/>
<feature type="domain" description="FUZ/MON1/HPS1 second Longin" evidence="5">
    <location>
        <begin position="176"/>
        <end position="287"/>
    </location>
</feature>